<dbReference type="AlphaFoldDB" id="A0A914YZX9"/>
<name>A0A914YZX9_9BILA</name>
<accession>A0A914YZX9</accession>
<evidence type="ECO:0000313" key="1">
    <source>
        <dbReference type="Proteomes" id="UP000887577"/>
    </source>
</evidence>
<proteinExistence type="predicted"/>
<keyword evidence="1" id="KW-1185">Reference proteome</keyword>
<sequence length="186" mass="20298">MPVDYAGSADHAVTTNFQAARHNDATGNRRIVANHDVMCNLALVINDHAIANNSVIQRAAIDGCAGTDLHAIANNYATNLWDLHPVTTIVGITKAVCAYHCSGLDQAILTDLDLMVNGYVRPETRTCTDFAVFTYEATGTDNHVIAQFNAGLNHRVSANRYVVTQLRRRADHRTGCNVLRGLRRGI</sequence>
<evidence type="ECO:0000313" key="2">
    <source>
        <dbReference type="WBParaSite" id="PSU_v2.g518.t1"/>
    </source>
</evidence>
<organism evidence="1 2">
    <name type="scientific">Panagrolaimus superbus</name>
    <dbReference type="NCBI Taxonomy" id="310955"/>
    <lineage>
        <taxon>Eukaryota</taxon>
        <taxon>Metazoa</taxon>
        <taxon>Ecdysozoa</taxon>
        <taxon>Nematoda</taxon>
        <taxon>Chromadorea</taxon>
        <taxon>Rhabditida</taxon>
        <taxon>Tylenchina</taxon>
        <taxon>Panagrolaimomorpha</taxon>
        <taxon>Panagrolaimoidea</taxon>
        <taxon>Panagrolaimidae</taxon>
        <taxon>Panagrolaimus</taxon>
    </lineage>
</organism>
<dbReference type="Proteomes" id="UP000887577">
    <property type="component" value="Unplaced"/>
</dbReference>
<dbReference type="AntiFam" id="ANF00125">
    <property type="entry name" value="Shadow ORF (opposite lpxD)"/>
</dbReference>
<dbReference type="WBParaSite" id="PSU_v2.g518.t1">
    <property type="protein sequence ID" value="PSU_v2.g518.t1"/>
    <property type="gene ID" value="PSU_v2.g518"/>
</dbReference>
<reference evidence="2" key="1">
    <citation type="submission" date="2022-11" db="UniProtKB">
        <authorList>
            <consortium name="WormBaseParasite"/>
        </authorList>
    </citation>
    <scope>IDENTIFICATION</scope>
</reference>
<protein>
    <submittedName>
        <fullName evidence="2">Uncharacterized protein</fullName>
    </submittedName>
</protein>